<dbReference type="InterPro" id="IPR000223">
    <property type="entry name" value="Pept_S26A_signal_pept_1"/>
</dbReference>
<sequence>MRVRVLVAGALAVAGLVAARFTVCDAVRVSSGSMAPTVCTGDVVVVDHLAPARGLEVGDIVTFPRPGDGAEQIKRVVATARQTVAIADAVLLVDGRRVDEPYVDLATIDGVYFGPVTVPEGGVFVMGDDRELSIDSRSFGPVPEKDVDGRLVGTLWTACPA</sequence>
<dbReference type="EC" id="3.4.21.89" evidence="4"/>
<evidence type="ECO:0000256" key="2">
    <source>
        <dbReference type="ARBA" id="ARBA00009370"/>
    </source>
</evidence>
<feature type="signal peptide" evidence="5">
    <location>
        <begin position="1"/>
        <end position="19"/>
    </location>
</feature>
<dbReference type="OrthoDB" id="3827626at2"/>
<keyword evidence="8" id="KW-1185">Reference proteome</keyword>
<dbReference type="InterPro" id="IPR036286">
    <property type="entry name" value="LexA/Signal_pep-like_sf"/>
</dbReference>
<name>A0A1H9J7B5_9ACTN</name>
<evidence type="ECO:0000256" key="5">
    <source>
        <dbReference type="SAM" id="SignalP"/>
    </source>
</evidence>
<proteinExistence type="inferred from homology"/>
<protein>
    <recommendedName>
        <fullName evidence="4">Signal peptidase I</fullName>
        <ecNumber evidence="4">3.4.21.89</ecNumber>
    </recommendedName>
</protein>
<dbReference type="PANTHER" id="PTHR43390">
    <property type="entry name" value="SIGNAL PEPTIDASE I"/>
    <property type="match status" value="1"/>
</dbReference>
<dbReference type="PANTHER" id="PTHR43390:SF1">
    <property type="entry name" value="CHLOROPLAST PROCESSING PEPTIDASE"/>
    <property type="match status" value="1"/>
</dbReference>
<dbReference type="GO" id="GO:0009003">
    <property type="term" value="F:signal peptidase activity"/>
    <property type="evidence" value="ECO:0007669"/>
    <property type="project" value="UniProtKB-EC"/>
</dbReference>
<keyword evidence="5" id="KW-0732">Signal</keyword>
<dbReference type="Pfam" id="PF10502">
    <property type="entry name" value="Peptidase_S26"/>
    <property type="match status" value="1"/>
</dbReference>
<gene>
    <name evidence="7" type="ORF">SAMN05421756_106117</name>
</gene>
<evidence type="ECO:0000256" key="3">
    <source>
        <dbReference type="PIRSR" id="PIRSR600223-1"/>
    </source>
</evidence>
<comment type="similarity">
    <text evidence="2 4">Belongs to the peptidase S26 family.</text>
</comment>
<evidence type="ECO:0000259" key="6">
    <source>
        <dbReference type="Pfam" id="PF10502"/>
    </source>
</evidence>
<dbReference type="Gene3D" id="2.10.109.10">
    <property type="entry name" value="Umud Fragment, subunit A"/>
    <property type="match status" value="1"/>
</dbReference>
<accession>A0A1H9J7B5</accession>
<evidence type="ECO:0000256" key="1">
    <source>
        <dbReference type="ARBA" id="ARBA00004401"/>
    </source>
</evidence>
<comment type="catalytic activity">
    <reaction evidence="4">
        <text>Cleavage of hydrophobic, N-terminal signal or leader sequences from secreted and periplasmic proteins.</text>
        <dbReference type="EC" id="3.4.21.89"/>
    </reaction>
</comment>
<dbReference type="EMBL" id="FOFA01000006">
    <property type="protein sequence ID" value="SEQ82931.1"/>
    <property type="molecule type" value="Genomic_DNA"/>
</dbReference>
<evidence type="ECO:0000256" key="4">
    <source>
        <dbReference type="RuleBase" id="RU362042"/>
    </source>
</evidence>
<keyword evidence="4" id="KW-0645">Protease</keyword>
<evidence type="ECO:0000313" key="8">
    <source>
        <dbReference type="Proteomes" id="UP000198504"/>
    </source>
</evidence>
<dbReference type="GO" id="GO:0005886">
    <property type="term" value="C:plasma membrane"/>
    <property type="evidence" value="ECO:0007669"/>
    <property type="project" value="UniProtKB-SubCell"/>
</dbReference>
<dbReference type="Proteomes" id="UP000198504">
    <property type="component" value="Unassembled WGS sequence"/>
</dbReference>
<dbReference type="PRINTS" id="PR00727">
    <property type="entry name" value="LEADERPTASE"/>
</dbReference>
<dbReference type="CDD" id="cd06530">
    <property type="entry name" value="S26_SPase_I"/>
    <property type="match status" value="1"/>
</dbReference>
<dbReference type="AlphaFoldDB" id="A0A1H9J7B5"/>
<dbReference type="GO" id="GO:0004252">
    <property type="term" value="F:serine-type endopeptidase activity"/>
    <property type="evidence" value="ECO:0007669"/>
    <property type="project" value="InterPro"/>
</dbReference>
<feature type="chain" id="PRO_5011537275" description="Signal peptidase I" evidence="5">
    <location>
        <begin position="20"/>
        <end position="161"/>
    </location>
</feature>
<dbReference type="GO" id="GO:0006465">
    <property type="term" value="P:signal peptide processing"/>
    <property type="evidence" value="ECO:0007669"/>
    <property type="project" value="InterPro"/>
</dbReference>
<organism evidence="7 8">
    <name type="scientific">Microlunatus flavus</name>
    <dbReference type="NCBI Taxonomy" id="1036181"/>
    <lineage>
        <taxon>Bacteria</taxon>
        <taxon>Bacillati</taxon>
        <taxon>Actinomycetota</taxon>
        <taxon>Actinomycetes</taxon>
        <taxon>Propionibacteriales</taxon>
        <taxon>Propionibacteriaceae</taxon>
        <taxon>Microlunatus</taxon>
    </lineage>
</organism>
<keyword evidence="4" id="KW-0378">Hydrolase</keyword>
<dbReference type="STRING" id="1036181.SAMN05421756_106117"/>
<comment type="subcellular location">
    <subcellularLocation>
        <location evidence="1">Cell membrane</location>
        <topology evidence="1">Single-pass type II membrane protein</topology>
    </subcellularLocation>
    <subcellularLocation>
        <location evidence="4">Membrane</location>
        <topology evidence="4">Single-pass type II membrane protein</topology>
    </subcellularLocation>
</comment>
<evidence type="ECO:0000313" key="7">
    <source>
        <dbReference type="EMBL" id="SEQ82931.1"/>
    </source>
</evidence>
<dbReference type="NCBIfam" id="TIGR02227">
    <property type="entry name" value="sigpep_I_bact"/>
    <property type="match status" value="1"/>
</dbReference>
<dbReference type="SUPFAM" id="SSF51306">
    <property type="entry name" value="LexA/Signal peptidase"/>
    <property type="match status" value="1"/>
</dbReference>
<feature type="active site" evidence="3">
    <location>
        <position position="74"/>
    </location>
</feature>
<dbReference type="RefSeq" id="WP_091182163.1">
    <property type="nucleotide sequence ID" value="NZ_FOFA01000006.1"/>
</dbReference>
<dbReference type="InterPro" id="IPR019533">
    <property type="entry name" value="Peptidase_S26"/>
</dbReference>
<feature type="active site" evidence="3">
    <location>
        <position position="33"/>
    </location>
</feature>
<reference evidence="8" key="1">
    <citation type="submission" date="2016-10" db="EMBL/GenBank/DDBJ databases">
        <authorList>
            <person name="Varghese N."/>
            <person name="Submissions S."/>
        </authorList>
    </citation>
    <scope>NUCLEOTIDE SEQUENCE [LARGE SCALE GENOMIC DNA]</scope>
    <source>
        <strain evidence="8">CGMCC 4.6856</strain>
    </source>
</reference>
<feature type="domain" description="Peptidase S26" evidence="6">
    <location>
        <begin position="5"/>
        <end position="156"/>
    </location>
</feature>